<dbReference type="Proteomes" id="UP000184442">
    <property type="component" value="Unassembled WGS sequence"/>
</dbReference>
<feature type="domain" description="AAA+ ATPase" evidence="2">
    <location>
        <begin position="179"/>
        <end position="287"/>
    </location>
</feature>
<dbReference type="SUPFAM" id="SSF52540">
    <property type="entry name" value="P-loop containing nucleoside triphosphate hydrolases"/>
    <property type="match status" value="1"/>
</dbReference>
<keyword evidence="4" id="KW-1185">Reference proteome</keyword>
<organism evidence="3 4">
    <name type="scientific">Lutispora thermophila DSM 19022</name>
    <dbReference type="NCBI Taxonomy" id="1122184"/>
    <lineage>
        <taxon>Bacteria</taxon>
        <taxon>Bacillati</taxon>
        <taxon>Bacillota</taxon>
        <taxon>Clostridia</taxon>
        <taxon>Lutisporales</taxon>
        <taxon>Lutisporaceae</taxon>
        <taxon>Lutispora</taxon>
    </lineage>
</organism>
<dbReference type="GO" id="GO:0006260">
    <property type="term" value="P:DNA replication"/>
    <property type="evidence" value="ECO:0007669"/>
    <property type="project" value="TreeGrafter"/>
</dbReference>
<dbReference type="EMBL" id="FQZS01000017">
    <property type="protein sequence ID" value="SHJ13889.1"/>
    <property type="molecule type" value="Genomic_DNA"/>
</dbReference>
<dbReference type="PANTHER" id="PTHR30050:SF4">
    <property type="entry name" value="ATP-BINDING PROTEIN RV3427C IN INSERTION SEQUENCE-RELATED"/>
    <property type="match status" value="1"/>
</dbReference>
<gene>
    <name evidence="3" type="ORF">SAMN02745176_02531</name>
</gene>
<proteinExistence type="predicted"/>
<feature type="coiled-coil region" evidence="1">
    <location>
        <begin position="4"/>
        <end position="81"/>
    </location>
</feature>
<dbReference type="Pfam" id="PF01695">
    <property type="entry name" value="IstB_IS21"/>
    <property type="match status" value="1"/>
</dbReference>
<evidence type="ECO:0000259" key="2">
    <source>
        <dbReference type="SMART" id="SM00382"/>
    </source>
</evidence>
<protein>
    <submittedName>
        <fullName evidence="3">DNA replication protein DnaC</fullName>
    </submittedName>
</protein>
<dbReference type="CDD" id="cd00009">
    <property type="entry name" value="AAA"/>
    <property type="match status" value="1"/>
</dbReference>
<dbReference type="InterPro" id="IPR027417">
    <property type="entry name" value="P-loop_NTPase"/>
</dbReference>
<dbReference type="NCBIfam" id="NF005304">
    <property type="entry name" value="PRK06835.1"/>
    <property type="match status" value="1"/>
</dbReference>
<dbReference type="STRING" id="1122184.SAMN02745176_02531"/>
<accession>A0A1M6GVC2</accession>
<dbReference type="InterPro" id="IPR002611">
    <property type="entry name" value="IstB_ATP-bd"/>
</dbReference>
<dbReference type="PANTHER" id="PTHR30050">
    <property type="entry name" value="CHROMOSOMAL REPLICATION INITIATOR PROTEIN DNAA"/>
    <property type="match status" value="1"/>
</dbReference>
<keyword evidence="1" id="KW-0175">Coiled coil</keyword>
<dbReference type="GO" id="GO:0005524">
    <property type="term" value="F:ATP binding"/>
    <property type="evidence" value="ECO:0007669"/>
    <property type="project" value="InterPro"/>
</dbReference>
<sequence length="326" mass="38338">MNSIQTIMNEYEEIREKNRRELEKRKKELYSKLPRLKEIDDEMVSLGINITKAVLMNGEDKEKLLEELHKKQTDLKIEKAEILTANNYPKDYLQMKYNCNKCKDTGYIGLERCGCLMQKLIAYQYKQFKLAHRISKENFDNFNINYYSSKSVDGGISPRENMEHIFMECIKYTKDFDRHNKNLLFIGRPGLGKTFLCNSIAKDLLDMGKSVIYQSAPDLVDLVRKYKFDFDNEEAEDEALRDIYECDLLIIDDLGTELGTQFSGLVIYNILNKRLLENKKMIISTNLDVDEIIKTYSERVSSRIFGNFLMYEFFGEDIRLKLQNII</sequence>
<evidence type="ECO:0000256" key="1">
    <source>
        <dbReference type="SAM" id="Coils"/>
    </source>
</evidence>
<name>A0A1M6GVC2_9FIRM</name>
<evidence type="ECO:0000313" key="4">
    <source>
        <dbReference type="Proteomes" id="UP000184442"/>
    </source>
</evidence>
<dbReference type="Gene3D" id="3.40.50.300">
    <property type="entry name" value="P-loop containing nucleotide triphosphate hydrolases"/>
    <property type="match status" value="1"/>
</dbReference>
<dbReference type="SMART" id="SM00382">
    <property type="entry name" value="AAA"/>
    <property type="match status" value="1"/>
</dbReference>
<reference evidence="3 4" key="1">
    <citation type="submission" date="2016-11" db="EMBL/GenBank/DDBJ databases">
        <authorList>
            <person name="Jaros S."/>
            <person name="Januszkiewicz K."/>
            <person name="Wedrychowicz H."/>
        </authorList>
    </citation>
    <scope>NUCLEOTIDE SEQUENCE [LARGE SCALE GENOMIC DNA]</scope>
    <source>
        <strain evidence="3 4">DSM 19022</strain>
    </source>
</reference>
<dbReference type="RefSeq" id="WP_207648344.1">
    <property type="nucleotide sequence ID" value="NZ_FQZS01000017.1"/>
</dbReference>
<dbReference type="InterPro" id="IPR003593">
    <property type="entry name" value="AAA+_ATPase"/>
</dbReference>
<dbReference type="AlphaFoldDB" id="A0A1M6GVC2"/>
<evidence type="ECO:0000313" key="3">
    <source>
        <dbReference type="EMBL" id="SHJ13889.1"/>
    </source>
</evidence>